<evidence type="ECO:0000313" key="3">
    <source>
        <dbReference type="EMBL" id="GEU14246.1"/>
    </source>
</evidence>
<proteinExistence type="predicted"/>
<reference evidence="3" key="1">
    <citation type="submission" date="2019-12" db="EMBL/GenBank/DDBJ databases">
        <title>Epidemiological and comparative genomic analysis of Bacillus anthracis isolated from northern Vietnam.</title>
        <authorList>
            <person name="Hoang T.T.H."/>
            <person name="Dang D.A."/>
            <person name="Pham M.H."/>
            <person name="Luong M.H."/>
            <person name="Tran N.D."/>
            <person name="Nguyen T.H."/>
            <person name="Nguyen T.T."/>
            <person name="Inoue S."/>
            <person name="Morikawa S."/>
            <person name="Okutani A."/>
        </authorList>
    </citation>
    <scope>NUCLEOTIDE SEQUENCE</scope>
    <source>
        <strain evidence="3">QuyetLC</strain>
    </source>
</reference>
<dbReference type="GO" id="GO:0003677">
    <property type="term" value="F:DNA binding"/>
    <property type="evidence" value="ECO:0007669"/>
    <property type="project" value="InterPro"/>
</dbReference>
<dbReference type="AlphaFoldDB" id="A0A640MKI9"/>
<dbReference type="InterPro" id="IPR011010">
    <property type="entry name" value="DNA_brk_join_enz"/>
</dbReference>
<sequence length="124" mass="14531">MKWKKEQAQELLQLGIKQNAEQFLFTYIDRKGNVNVPVHIDYLNYRINSVKRRHKHLINTSPHKLRHTFSTLAYEGGATMEQISRALTHSDTKTTEVYVNTPNIVDLSTYEKFEQRLAEAKNIK</sequence>
<comment type="caution">
    <text evidence="3">The sequence shown here is derived from an EMBL/GenBank/DDBJ whole genome shotgun (WGS) entry which is preliminary data.</text>
</comment>
<gene>
    <name evidence="3" type="ORF">QuyetLC_26890</name>
</gene>
<dbReference type="Gene3D" id="1.10.443.10">
    <property type="entry name" value="Intergrase catalytic core"/>
    <property type="match status" value="1"/>
</dbReference>
<dbReference type="InterPro" id="IPR013762">
    <property type="entry name" value="Integrase-like_cat_sf"/>
</dbReference>
<dbReference type="GO" id="GO:0015074">
    <property type="term" value="P:DNA integration"/>
    <property type="evidence" value="ECO:0007669"/>
    <property type="project" value="InterPro"/>
</dbReference>
<name>A0A640MKI9_BACAN</name>
<organism evidence="3">
    <name type="scientific">Bacillus anthracis</name>
    <name type="common">anthrax bacterium</name>
    <dbReference type="NCBI Taxonomy" id="1392"/>
    <lineage>
        <taxon>Bacteria</taxon>
        <taxon>Bacillati</taxon>
        <taxon>Bacillota</taxon>
        <taxon>Bacilli</taxon>
        <taxon>Bacillales</taxon>
        <taxon>Bacillaceae</taxon>
        <taxon>Bacillus</taxon>
        <taxon>Bacillus cereus group</taxon>
    </lineage>
</organism>
<reference evidence="3" key="2">
    <citation type="submission" date="2019-12" db="EMBL/GenBank/DDBJ databases">
        <authorList>
            <person name="Hoang T.H.H."/>
            <person name="Okutani A."/>
        </authorList>
    </citation>
    <scope>NUCLEOTIDE SEQUENCE</scope>
    <source>
        <strain evidence="3">QuyetLC</strain>
    </source>
</reference>
<dbReference type="Pfam" id="PF00589">
    <property type="entry name" value="Phage_integrase"/>
    <property type="match status" value="1"/>
</dbReference>
<feature type="domain" description="Tyr recombinase" evidence="2">
    <location>
        <begin position="1"/>
        <end position="111"/>
    </location>
</feature>
<dbReference type="EMBL" id="BLEY01000027">
    <property type="protein sequence ID" value="GEU14246.1"/>
    <property type="molecule type" value="Genomic_DNA"/>
</dbReference>
<dbReference type="PROSITE" id="PS51898">
    <property type="entry name" value="TYR_RECOMBINASE"/>
    <property type="match status" value="1"/>
</dbReference>
<evidence type="ECO:0000259" key="2">
    <source>
        <dbReference type="PROSITE" id="PS51898"/>
    </source>
</evidence>
<dbReference type="SUPFAM" id="SSF56349">
    <property type="entry name" value="DNA breaking-rejoining enzymes"/>
    <property type="match status" value="1"/>
</dbReference>
<keyword evidence="1" id="KW-0233">DNA recombination</keyword>
<dbReference type="GO" id="GO:0006310">
    <property type="term" value="P:DNA recombination"/>
    <property type="evidence" value="ECO:0007669"/>
    <property type="project" value="UniProtKB-KW"/>
</dbReference>
<protein>
    <recommendedName>
        <fullName evidence="2">Tyr recombinase domain-containing protein</fullName>
    </recommendedName>
</protein>
<evidence type="ECO:0000256" key="1">
    <source>
        <dbReference type="ARBA" id="ARBA00023172"/>
    </source>
</evidence>
<accession>A0A640MKI9</accession>
<dbReference type="InterPro" id="IPR002104">
    <property type="entry name" value="Integrase_catalytic"/>
</dbReference>